<dbReference type="InterPro" id="IPR013783">
    <property type="entry name" value="Ig-like_fold"/>
</dbReference>
<dbReference type="Proteomes" id="UP000198034">
    <property type="component" value="Unassembled WGS sequence"/>
</dbReference>
<dbReference type="InterPro" id="IPR003961">
    <property type="entry name" value="FN3_dom"/>
</dbReference>
<dbReference type="InterPro" id="IPR036116">
    <property type="entry name" value="FN3_sf"/>
</dbReference>
<gene>
    <name evidence="2" type="ORF">BWK62_15115</name>
</gene>
<reference evidence="2 3" key="1">
    <citation type="journal article" date="2017" name="Infect. Genet. Evol.">
        <title>Comparative genome analysis of fish pathogen Flavobacterium columnare reveals extensive sequence diversity within the species.</title>
        <authorList>
            <person name="Kayansamruaj P."/>
            <person name="Dong H.T."/>
            <person name="Hirono I."/>
            <person name="Kondo H."/>
            <person name="Senapin S."/>
            <person name="Rodkhum C."/>
        </authorList>
    </citation>
    <scope>NUCLEOTIDE SEQUENCE [LARGE SCALE GENOMIC DNA]</scope>
    <source>
        <strain evidence="2 3">1214</strain>
    </source>
</reference>
<protein>
    <recommendedName>
        <fullName evidence="1">Fibronectin type-III domain-containing protein</fullName>
    </recommendedName>
</protein>
<name>A0A246G727_9FLAO</name>
<dbReference type="Pfam" id="PF00041">
    <property type="entry name" value="fn3"/>
    <property type="match status" value="1"/>
</dbReference>
<evidence type="ECO:0000259" key="1">
    <source>
        <dbReference type="PROSITE" id="PS50853"/>
    </source>
</evidence>
<evidence type="ECO:0000313" key="3">
    <source>
        <dbReference type="Proteomes" id="UP000198034"/>
    </source>
</evidence>
<dbReference type="CDD" id="cd00063">
    <property type="entry name" value="FN3"/>
    <property type="match status" value="1"/>
</dbReference>
<dbReference type="PROSITE" id="PS50853">
    <property type="entry name" value="FN3"/>
    <property type="match status" value="1"/>
</dbReference>
<evidence type="ECO:0000313" key="2">
    <source>
        <dbReference type="EMBL" id="OWP74075.1"/>
    </source>
</evidence>
<dbReference type="Gene3D" id="2.60.40.10">
    <property type="entry name" value="Immunoglobulins"/>
    <property type="match status" value="1"/>
</dbReference>
<accession>A0A246G727</accession>
<dbReference type="SUPFAM" id="SSF49265">
    <property type="entry name" value="Fibronectin type III"/>
    <property type="match status" value="1"/>
</dbReference>
<dbReference type="SMART" id="SM00060">
    <property type="entry name" value="FN3"/>
    <property type="match status" value="2"/>
</dbReference>
<feature type="non-terminal residue" evidence="2">
    <location>
        <position position="868"/>
    </location>
</feature>
<sequence>MVPPYPSTISAYGTATSPKYLLNLFTADLNVVNRQVKLKIYIEGNGIKAQSTPVVNGAMPLFLNGGETLNLTNLDLEPYFRLENLQGISPQSYSEVLPQGSYNFCAEVFDFITNQKISKKSCTFYYFIYNEPPFLNRPTNHEIVQFQNPQNIIFSWTPRHINATNIEYKFELVELLNTQTPSNQAFLIGQPLYSTQTTNTVLHYDPSLPQLIEGRKYAWRVQALSQPGFGDKAVFNNNGNSEIFDFLYPGDCEYPKFVLATSANATQAKITWQYDPKHLDYVVEYRKKGSPQWFQTAHYNQEATLYDLEPGATYDFRVGGICMAGVTMYSNPSSFKQPTTNTAAINCGIQPQINLTNQTNFTKELPNDQVIMAGDFAIKLTEVTGTGTYTGKGYTTVPYLSSVKIGVEFKDIVLNTDFKLIKGEIKALYDPQWKNILDVGTIYDQIENVFDGFSPDVEEHNFSVDFLIEDPKNITVTANAITITSPDGQIKTFEHDPGELVIIKDVKGNTYTVDPEKGQVTQLAEGAGFVPNASNTEGVASNGTVTSFSSTRARVYFMRSSQSKFADDTAPANAHDTIQKLYKKLNDGNTSYAFYHKGIVNDGKGSKSTDFIDALIEINDSKIKVSDIVFNSNGVQAKTVGTPQPEGNKTRVTLEVPVFDSSTVVELMAIIKSTEANGKNKLIGASKIIPIKQLPTVNLTLIPVNGAAIPEDIETQLNALYKDAAVSFKVTKAKEYTVTKNTLECGKDALLEKLSEDQDAFVKSYTKDNKPQKDEFYIFVTKGITPSRPIAGFMPRHSQFGFVFTDTAAQETKPNSSITSVMAHELGHGVFELEHPWEQYATGNKNSNTPWLMDYTAGTKLPYVHWQR</sequence>
<feature type="domain" description="Fibronectin type-III" evidence="1">
    <location>
        <begin position="254"/>
        <end position="342"/>
    </location>
</feature>
<proteinExistence type="predicted"/>
<organism evidence="2 3">
    <name type="scientific">Flavobacterium columnare</name>
    <dbReference type="NCBI Taxonomy" id="996"/>
    <lineage>
        <taxon>Bacteria</taxon>
        <taxon>Pseudomonadati</taxon>
        <taxon>Bacteroidota</taxon>
        <taxon>Flavobacteriia</taxon>
        <taxon>Flavobacteriales</taxon>
        <taxon>Flavobacteriaceae</taxon>
        <taxon>Flavobacterium</taxon>
    </lineage>
</organism>
<dbReference type="EMBL" id="MTCY01000104">
    <property type="protein sequence ID" value="OWP74075.1"/>
    <property type="molecule type" value="Genomic_DNA"/>
</dbReference>
<comment type="caution">
    <text evidence="2">The sequence shown here is derived from an EMBL/GenBank/DDBJ whole genome shotgun (WGS) entry which is preliminary data.</text>
</comment>
<dbReference type="AlphaFoldDB" id="A0A246G727"/>